<evidence type="ECO:0000313" key="7">
    <source>
        <dbReference type="WBParaSite" id="HPBE_0002307601-mRNA-1"/>
    </source>
</evidence>
<organism evidence="6 7">
    <name type="scientific">Heligmosomoides polygyrus</name>
    <name type="common">Parasitic roundworm</name>
    <dbReference type="NCBI Taxonomy" id="6339"/>
    <lineage>
        <taxon>Eukaryota</taxon>
        <taxon>Metazoa</taxon>
        <taxon>Ecdysozoa</taxon>
        <taxon>Nematoda</taxon>
        <taxon>Chromadorea</taxon>
        <taxon>Rhabditida</taxon>
        <taxon>Rhabditina</taxon>
        <taxon>Rhabditomorpha</taxon>
        <taxon>Strongyloidea</taxon>
        <taxon>Heligmosomidae</taxon>
        <taxon>Heligmosomoides</taxon>
    </lineage>
</organism>
<dbReference type="PANTHER" id="PTHR23023">
    <property type="entry name" value="DIMETHYLANILINE MONOOXYGENASE"/>
    <property type="match status" value="1"/>
</dbReference>
<dbReference type="InterPro" id="IPR050346">
    <property type="entry name" value="FMO-like"/>
</dbReference>
<evidence type="ECO:0000256" key="1">
    <source>
        <dbReference type="ARBA" id="ARBA00009183"/>
    </source>
</evidence>
<keyword evidence="5" id="KW-0503">Monooxygenase</keyword>
<dbReference type="WBParaSite" id="HPBE_0002307601-mRNA-1">
    <property type="protein sequence ID" value="HPBE_0002307601-mRNA-1"/>
    <property type="gene ID" value="HPBE_0002307601"/>
</dbReference>
<keyword evidence="3 5" id="KW-0274">FAD</keyword>
<dbReference type="GO" id="GO:0004499">
    <property type="term" value="F:N,N-dimethylaniline monooxygenase activity"/>
    <property type="evidence" value="ECO:0007669"/>
    <property type="project" value="InterPro"/>
</dbReference>
<dbReference type="Pfam" id="PF00743">
    <property type="entry name" value="FMO-like"/>
    <property type="match status" value="2"/>
</dbReference>
<reference evidence="7" key="1">
    <citation type="submission" date="2019-09" db="UniProtKB">
        <authorList>
            <consortium name="WormBaseParasite"/>
        </authorList>
    </citation>
    <scope>IDENTIFICATION</scope>
</reference>
<evidence type="ECO:0000256" key="5">
    <source>
        <dbReference type="RuleBase" id="RU361177"/>
    </source>
</evidence>
<comment type="similarity">
    <text evidence="1 5">Belongs to the FMO family.</text>
</comment>
<dbReference type="Proteomes" id="UP000050761">
    <property type="component" value="Unassembled WGS sequence"/>
</dbReference>
<keyword evidence="2 5" id="KW-0285">Flavoprotein</keyword>
<sequence>LLEYGISVVCYEQSENFGGLWRYNDGDRQGYGAVMRNTILNTSKEFVAFSDFPMPAEEPNFMRNDRFYCYIRDYAEHFDLLRHVQFGTAVKETFHDFVDRRVLVVGLGNSGGDVACELARVAKQVNCRPTRVLQNFKNFRRIQLK</sequence>
<protein>
    <recommendedName>
        <fullName evidence="5">Flavin-containing monooxygenase</fullName>
        <ecNumber evidence="5">1.-.-.-</ecNumber>
    </recommendedName>
</protein>
<comment type="cofactor">
    <cofactor evidence="5">
        <name>FAD</name>
        <dbReference type="ChEBI" id="CHEBI:57692"/>
    </cofactor>
</comment>
<keyword evidence="4 5" id="KW-0560">Oxidoreductase</keyword>
<dbReference type="GO" id="GO:0050660">
    <property type="term" value="F:flavin adenine dinucleotide binding"/>
    <property type="evidence" value="ECO:0007669"/>
    <property type="project" value="InterPro"/>
</dbReference>
<dbReference type="EC" id="1.-.-.-" evidence="5"/>
<evidence type="ECO:0000313" key="6">
    <source>
        <dbReference type="Proteomes" id="UP000050761"/>
    </source>
</evidence>
<dbReference type="InterPro" id="IPR036188">
    <property type="entry name" value="FAD/NAD-bd_sf"/>
</dbReference>
<dbReference type="InterPro" id="IPR020946">
    <property type="entry name" value="Flavin_mOase-like"/>
</dbReference>
<dbReference type="AlphaFoldDB" id="A0A183GK58"/>
<name>A0A183GK58_HELPZ</name>
<evidence type="ECO:0000256" key="3">
    <source>
        <dbReference type="ARBA" id="ARBA00022827"/>
    </source>
</evidence>
<evidence type="ECO:0000256" key="4">
    <source>
        <dbReference type="ARBA" id="ARBA00023002"/>
    </source>
</evidence>
<keyword evidence="6" id="KW-1185">Reference proteome</keyword>
<evidence type="ECO:0000256" key="2">
    <source>
        <dbReference type="ARBA" id="ARBA00022630"/>
    </source>
</evidence>
<accession>A0A183GK58</accession>
<dbReference type="SUPFAM" id="SSF51905">
    <property type="entry name" value="FAD/NAD(P)-binding domain"/>
    <property type="match status" value="1"/>
</dbReference>
<proteinExistence type="inferred from homology"/>
<dbReference type="Gene3D" id="3.50.50.60">
    <property type="entry name" value="FAD/NAD(P)-binding domain"/>
    <property type="match status" value="2"/>
</dbReference>
<dbReference type="GO" id="GO:0050661">
    <property type="term" value="F:NADP binding"/>
    <property type="evidence" value="ECO:0007669"/>
    <property type="project" value="InterPro"/>
</dbReference>